<comment type="caution">
    <text evidence="1">The sequence shown here is derived from an EMBL/GenBank/DDBJ whole genome shotgun (WGS) entry which is preliminary data.</text>
</comment>
<dbReference type="Proteomes" id="UP001152531">
    <property type="component" value="Unassembled WGS sequence"/>
</dbReference>
<reference evidence="1" key="1">
    <citation type="submission" date="2022-06" db="EMBL/GenBank/DDBJ databases">
        <authorList>
            <person name="Legras J.-L."/>
            <person name="Devillers H."/>
            <person name="Grondin C."/>
        </authorList>
    </citation>
    <scope>NUCLEOTIDE SEQUENCE</scope>
    <source>
        <strain evidence="1">CLIB 1444</strain>
    </source>
</reference>
<keyword evidence="2" id="KW-1185">Reference proteome</keyword>
<evidence type="ECO:0000313" key="2">
    <source>
        <dbReference type="Proteomes" id="UP001152531"/>
    </source>
</evidence>
<gene>
    <name evidence="1" type="ORF">CLIB1444_02S16556</name>
</gene>
<dbReference type="EMBL" id="CALSDN010000002">
    <property type="protein sequence ID" value="CAH6719790.1"/>
    <property type="molecule type" value="Genomic_DNA"/>
</dbReference>
<proteinExistence type="predicted"/>
<protein>
    <submittedName>
        <fullName evidence="1">Protein Gir2p</fullName>
    </submittedName>
</protein>
<accession>A0ACA9Y4E1</accession>
<sequence length="230" mass="26682">MDPLEEQAQELEVLESIYPDELVKHSESKFDLLISLDTASNRNHSIKLKVTYPSQYPDEIPILELETISSDEDDEDDDSDDDEEAKQNKRIINLPELVEFTNDDLRLLESKLNEEATMQLGIPSVFALATLLKDEAETLFTKKLETLENKRQDELNKQEAELSKKFIGTKVTKESFESWRENFRKEMHIDEKLELFYKNQHQGKLSGREIFEKGLANEEDIDIESLKLSA</sequence>
<name>A0ACA9Y4E1_9ASCO</name>
<organism evidence="1 2">
    <name type="scientific">[Candida] jaroonii</name>
    <dbReference type="NCBI Taxonomy" id="467808"/>
    <lineage>
        <taxon>Eukaryota</taxon>
        <taxon>Fungi</taxon>
        <taxon>Dikarya</taxon>
        <taxon>Ascomycota</taxon>
        <taxon>Saccharomycotina</taxon>
        <taxon>Pichiomycetes</taxon>
        <taxon>Debaryomycetaceae</taxon>
        <taxon>Yamadazyma</taxon>
    </lineage>
</organism>
<evidence type="ECO:0000313" key="1">
    <source>
        <dbReference type="EMBL" id="CAH6719790.1"/>
    </source>
</evidence>